<accession>A0A8S4QT40</accession>
<comment type="caution">
    <text evidence="2">The sequence shown here is derived from an EMBL/GenBank/DDBJ whole genome shotgun (WGS) entry which is preliminary data.</text>
</comment>
<dbReference type="EMBL" id="CAKXAJ010019135">
    <property type="protein sequence ID" value="CAH2218161.1"/>
    <property type="molecule type" value="Genomic_DNA"/>
</dbReference>
<dbReference type="Proteomes" id="UP000838756">
    <property type="component" value="Unassembled WGS sequence"/>
</dbReference>
<evidence type="ECO:0000313" key="1">
    <source>
        <dbReference type="EMBL" id="CAH2218161.1"/>
    </source>
</evidence>
<dbReference type="AlphaFoldDB" id="A0A8S4QT40"/>
<name>A0A8S4QT40_9NEOP</name>
<proteinExistence type="predicted"/>
<evidence type="ECO:0000313" key="2">
    <source>
        <dbReference type="EMBL" id="CAH2218162.1"/>
    </source>
</evidence>
<keyword evidence="3" id="KW-1185">Reference proteome</keyword>
<dbReference type="EMBL" id="CAKXAJ010019135">
    <property type="protein sequence ID" value="CAH2218162.1"/>
    <property type="molecule type" value="Genomic_DNA"/>
</dbReference>
<organism evidence="2 3">
    <name type="scientific">Pararge aegeria aegeria</name>
    <dbReference type="NCBI Taxonomy" id="348720"/>
    <lineage>
        <taxon>Eukaryota</taxon>
        <taxon>Metazoa</taxon>
        <taxon>Ecdysozoa</taxon>
        <taxon>Arthropoda</taxon>
        <taxon>Hexapoda</taxon>
        <taxon>Insecta</taxon>
        <taxon>Pterygota</taxon>
        <taxon>Neoptera</taxon>
        <taxon>Endopterygota</taxon>
        <taxon>Lepidoptera</taxon>
        <taxon>Glossata</taxon>
        <taxon>Ditrysia</taxon>
        <taxon>Papilionoidea</taxon>
        <taxon>Nymphalidae</taxon>
        <taxon>Satyrinae</taxon>
        <taxon>Satyrini</taxon>
        <taxon>Parargina</taxon>
        <taxon>Pararge</taxon>
    </lineage>
</organism>
<dbReference type="OrthoDB" id="407509at2759"/>
<sequence length="116" mass="13463">MERAVLQVSLRGDQIRNEEIRRRTRFTVIAQLLSKLKLKWTGHIAMRTDRLWGLMMLERRPCTGKRSAGRPLTRWTDDIMRVAGSRCKQAALDRGFFKSHQDLCPAVADKRLSGLR</sequence>
<evidence type="ECO:0000313" key="3">
    <source>
        <dbReference type="Proteomes" id="UP000838756"/>
    </source>
</evidence>
<gene>
    <name evidence="2" type="primary">jg7010</name>
    <name evidence="1" type="synonym">jg7009</name>
    <name evidence="1" type="ORF">PAEG_LOCUS6008</name>
    <name evidence="2" type="ORF">PAEG_LOCUS6009</name>
</gene>
<reference evidence="2" key="1">
    <citation type="submission" date="2022-03" db="EMBL/GenBank/DDBJ databases">
        <authorList>
            <person name="Lindestad O."/>
        </authorList>
    </citation>
    <scope>NUCLEOTIDE SEQUENCE</scope>
</reference>
<protein>
    <submittedName>
        <fullName evidence="1">Jg7009 protein</fullName>
    </submittedName>
    <submittedName>
        <fullName evidence="2">Jg7010 protein</fullName>
    </submittedName>
</protein>